<organism evidence="2">
    <name type="scientific">Methylobacterium bullatum</name>
    <dbReference type="NCBI Taxonomy" id="570505"/>
    <lineage>
        <taxon>Bacteria</taxon>
        <taxon>Pseudomonadati</taxon>
        <taxon>Pseudomonadota</taxon>
        <taxon>Alphaproteobacteria</taxon>
        <taxon>Hyphomicrobiales</taxon>
        <taxon>Methylobacteriaceae</taxon>
        <taxon>Methylobacterium</taxon>
    </lineage>
</organism>
<gene>
    <name evidence="2" type="ORF">MBUL_01891</name>
</gene>
<evidence type="ECO:0000256" key="1">
    <source>
        <dbReference type="SAM" id="MobiDB-lite"/>
    </source>
</evidence>
<feature type="region of interest" description="Disordered" evidence="1">
    <location>
        <begin position="242"/>
        <end position="286"/>
    </location>
</feature>
<dbReference type="EMBL" id="LR743504">
    <property type="protein sequence ID" value="CAA2102842.1"/>
    <property type="molecule type" value="Genomic_DNA"/>
</dbReference>
<dbReference type="AlphaFoldDB" id="A0A679J2T3"/>
<reference evidence="2" key="1">
    <citation type="submission" date="2019-12" db="EMBL/GenBank/DDBJ databases">
        <authorList>
            <person name="Cremers G."/>
        </authorList>
    </citation>
    <scope>NUCLEOTIDE SEQUENCE</scope>
    <source>
        <strain evidence="2">Mbul1</strain>
    </source>
</reference>
<feature type="region of interest" description="Disordered" evidence="1">
    <location>
        <begin position="171"/>
        <end position="230"/>
    </location>
</feature>
<feature type="compositionally biased region" description="Polar residues" evidence="1">
    <location>
        <begin position="209"/>
        <end position="221"/>
    </location>
</feature>
<feature type="compositionally biased region" description="Polar residues" evidence="1">
    <location>
        <begin position="242"/>
        <end position="259"/>
    </location>
</feature>
<name>A0A679J2T3_9HYPH</name>
<accession>A0A679J2T3</accession>
<evidence type="ECO:0000313" key="2">
    <source>
        <dbReference type="EMBL" id="CAA2102842.1"/>
    </source>
</evidence>
<evidence type="ECO:0008006" key="3">
    <source>
        <dbReference type="Google" id="ProtNLM"/>
    </source>
</evidence>
<sequence>MFNLFDLMQAQGGMGANGFGQQFGLSPDQTRRAMEALMPALTLGLQRNAAADPTGFTQMFSFMDPSASTSAQAKPQMDAMMRQLFGSQHLGQAVLQQAAAASGVATPALRQMLPLMAGMVVAGIVHVMMNPGQAAPAPAAPPPSPFGIPTHPYWTEMMNAFMAAGGSMLSAPKDVTSSRAAPAQRSLPPARFFPEPSQSASSKAAPGSRPSTGSKPASGTRPTEAAQDSPLNPFDLLQQMFQSGLEAQQENARTMQSLFDSLWRDGMTAMDPSKGKPAAKPGPDRR</sequence>
<proteinExistence type="predicted"/>
<dbReference type="Pfam" id="PF06078">
    <property type="entry name" value="DUF937"/>
    <property type="match status" value="1"/>
</dbReference>
<feature type="compositionally biased region" description="Low complexity" evidence="1">
    <location>
        <begin position="275"/>
        <end position="286"/>
    </location>
</feature>
<protein>
    <recommendedName>
        <fullName evidence="3">DUF937 domain-containing protein</fullName>
    </recommendedName>
</protein>
<dbReference type="InterPro" id="IPR009282">
    <property type="entry name" value="DUF937"/>
</dbReference>